<gene>
    <name evidence="11" type="ORF">A3F83_01375</name>
</gene>
<dbReference type="GO" id="GO:0046872">
    <property type="term" value="F:metal ion binding"/>
    <property type="evidence" value="ECO:0007669"/>
    <property type="project" value="UniProtKB-KW"/>
</dbReference>
<evidence type="ECO:0000256" key="3">
    <source>
        <dbReference type="ARBA" id="ARBA00022617"/>
    </source>
</evidence>
<accession>A0A1F5YLL0</accession>
<dbReference type="Gene3D" id="1.10.780.10">
    <property type="entry name" value="Hydroxylamine Oxidoreductase, Chain A, domain 1"/>
    <property type="match status" value="1"/>
</dbReference>
<dbReference type="InterPro" id="IPR051829">
    <property type="entry name" value="Multiheme_Cytochr_ET"/>
</dbReference>
<dbReference type="Gene3D" id="3.90.10.10">
    <property type="entry name" value="Cytochrome C3"/>
    <property type="match status" value="2"/>
</dbReference>
<dbReference type="STRING" id="1817867.A3F83_01375"/>
<comment type="subcellular location">
    <subcellularLocation>
        <location evidence="1">Cell envelope</location>
    </subcellularLocation>
</comment>
<dbReference type="PANTHER" id="PTHR35038:SF6">
    <property type="entry name" value="SURFACE LOCALIZED DECAHEME CYTOCHROME C LIPOPROTEIN"/>
    <property type="match status" value="1"/>
</dbReference>
<evidence type="ECO:0000313" key="11">
    <source>
        <dbReference type="EMBL" id="OGG00857.1"/>
    </source>
</evidence>
<name>A0A1F5YLL0_9BACT</name>
<keyword evidence="5 9" id="KW-0732">Signal</keyword>
<dbReference type="Pfam" id="PF14537">
    <property type="entry name" value="Cytochrom_c3_2"/>
    <property type="match status" value="1"/>
</dbReference>
<dbReference type="AlphaFoldDB" id="A0A1F5YLL0"/>
<evidence type="ECO:0000256" key="6">
    <source>
        <dbReference type="ARBA" id="ARBA00022982"/>
    </source>
</evidence>
<keyword evidence="8" id="KW-0812">Transmembrane</keyword>
<evidence type="ECO:0000256" key="9">
    <source>
        <dbReference type="SAM" id="SignalP"/>
    </source>
</evidence>
<dbReference type="PANTHER" id="PTHR35038">
    <property type="entry name" value="DISSIMILATORY SULFITE REDUCTASE SIRA"/>
    <property type="match status" value="1"/>
</dbReference>
<reference evidence="11 12" key="1">
    <citation type="journal article" date="2016" name="Nat. Commun.">
        <title>Thousands of microbial genomes shed light on interconnected biogeochemical processes in an aquifer system.</title>
        <authorList>
            <person name="Anantharaman K."/>
            <person name="Brown C.T."/>
            <person name="Hug L.A."/>
            <person name="Sharon I."/>
            <person name="Castelle C.J."/>
            <person name="Probst A.J."/>
            <person name="Thomas B.C."/>
            <person name="Singh A."/>
            <person name="Wilkins M.J."/>
            <person name="Karaoz U."/>
            <person name="Brodie E.L."/>
            <person name="Williams K.H."/>
            <person name="Hubbard S.S."/>
            <person name="Banfield J.F."/>
        </authorList>
    </citation>
    <scope>NUCLEOTIDE SEQUENCE [LARGE SCALE GENOMIC DNA]</scope>
</reference>
<dbReference type="SUPFAM" id="SSF48695">
    <property type="entry name" value="Multiheme cytochromes"/>
    <property type="match status" value="2"/>
</dbReference>
<dbReference type="GO" id="GO:0030313">
    <property type="term" value="C:cell envelope"/>
    <property type="evidence" value="ECO:0007669"/>
    <property type="project" value="UniProtKB-SubCell"/>
</dbReference>
<dbReference type="GO" id="GO:0016491">
    <property type="term" value="F:oxidoreductase activity"/>
    <property type="evidence" value="ECO:0007669"/>
    <property type="project" value="TreeGrafter"/>
</dbReference>
<evidence type="ECO:0000256" key="1">
    <source>
        <dbReference type="ARBA" id="ARBA00004196"/>
    </source>
</evidence>
<keyword evidence="7" id="KW-0408">Iron</keyword>
<evidence type="ECO:0000256" key="5">
    <source>
        <dbReference type="ARBA" id="ARBA00022729"/>
    </source>
</evidence>
<evidence type="ECO:0000313" key="12">
    <source>
        <dbReference type="Proteomes" id="UP000179129"/>
    </source>
</evidence>
<protein>
    <recommendedName>
        <fullName evidence="10">Tetrahaem cytochrome domain-containing protein</fullName>
    </recommendedName>
</protein>
<evidence type="ECO:0000256" key="4">
    <source>
        <dbReference type="ARBA" id="ARBA00022723"/>
    </source>
</evidence>
<feature type="domain" description="Tetrahaem cytochrome" evidence="10">
    <location>
        <begin position="59"/>
        <end position="130"/>
    </location>
</feature>
<feature type="signal peptide" evidence="9">
    <location>
        <begin position="1"/>
        <end position="25"/>
    </location>
</feature>
<evidence type="ECO:0000256" key="2">
    <source>
        <dbReference type="ARBA" id="ARBA00022448"/>
    </source>
</evidence>
<feature type="transmembrane region" description="Helical" evidence="8">
    <location>
        <begin position="380"/>
        <end position="402"/>
    </location>
</feature>
<sequence length="421" mass="45911">MNYRLTKSLALSLLLPALLAPRLRAQDNQVCFECHNDPGMVDSKGDTLYVDSERFTASVHAQNGVECVGCHLDLAGREDWPHPERLNKVDCALCHAEAFELWHKSVHGLPAQEKGDLDAASCSDCHGEHYIAAVSDPGSPVYPTNLPFDCLKCHGDPKLAGKHEGMGRSEVVQAYLGSVHGQALEKSGLIISATCASCHGNHLIQKLDDFYPRIPKVCGTCHAGIYNDYLQGVHGKAFLAGNKDVPICTDCHGEHNILSPGNPESSVSHNQVNQVCSRCHDNMALSTKYGLPGARLESYMNTYHGIAMGLGDVQVANCASCHDFHNIRPSSDSKSTVSQANLAETCGKCHPNATENFAKGKVHIQGRPEENFGAWLIKKAYVVFIAGLIGGFIAYIFIDLFAHRRRRQAAAKDQSREKENK</sequence>
<dbReference type="InterPro" id="IPR012286">
    <property type="entry name" value="Tetrahaem_cytochrome"/>
</dbReference>
<organism evidence="11 12">
    <name type="scientific">Candidatus Glassbacteria bacterium RIFCSPLOWO2_12_FULL_58_11</name>
    <dbReference type="NCBI Taxonomy" id="1817867"/>
    <lineage>
        <taxon>Bacteria</taxon>
        <taxon>Candidatus Glassiibacteriota</taxon>
    </lineage>
</organism>
<evidence type="ECO:0000256" key="7">
    <source>
        <dbReference type="ARBA" id="ARBA00023004"/>
    </source>
</evidence>
<keyword evidence="4" id="KW-0479">Metal-binding</keyword>
<evidence type="ECO:0000256" key="8">
    <source>
        <dbReference type="SAM" id="Phobius"/>
    </source>
</evidence>
<evidence type="ECO:0000259" key="10">
    <source>
        <dbReference type="Pfam" id="PF14537"/>
    </source>
</evidence>
<keyword evidence="8" id="KW-0472">Membrane</keyword>
<keyword evidence="8" id="KW-1133">Transmembrane helix</keyword>
<dbReference type="EMBL" id="MFIX01000238">
    <property type="protein sequence ID" value="OGG00857.1"/>
    <property type="molecule type" value="Genomic_DNA"/>
</dbReference>
<comment type="caution">
    <text evidence="11">The sequence shown here is derived from an EMBL/GenBank/DDBJ whole genome shotgun (WGS) entry which is preliminary data.</text>
</comment>
<dbReference type="InterPro" id="IPR036280">
    <property type="entry name" value="Multihaem_cyt_sf"/>
</dbReference>
<dbReference type="Proteomes" id="UP000179129">
    <property type="component" value="Unassembled WGS sequence"/>
</dbReference>
<keyword evidence="6" id="KW-0249">Electron transport</keyword>
<keyword evidence="3" id="KW-0349">Heme</keyword>
<keyword evidence="2" id="KW-0813">Transport</keyword>
<proteinExistence type="predicted"/>
<feature type="chain" id="PRO_5009522507" description="Tetrahaem cytochrome domain-containing protein" evidence="9">
    <location>
        <begin position="26"/>
        <end position="421"/>
    </location>
</feature>